<feature type="non-terminal residue" evidence="1">
    <location>
        <position position="1"/>
    </location>
</feature>
<name>A0A0F9JP53_9ZZZZ</name>
<sequence>RGLLREGASNTYTVKKQIKVLSRKYTKGHVNSNGWIVPFVLSDFDDYSALLY</sequence>
<gene>
    <name evidence="1" type="ORF">LCGC14_1429100</name>
</gene>
<dbReference type="AlphaFoldDB" id="A0A0F9JP53"/>
<evidence type="ECO:0000313" key="1">
    <source>
        <dbReference type="EMBL" id="KKM71579.1"/>
    </source>
</evidence>
<reference evidence="1" key="1">
    <citation type="journal article" date="2015" name="Nature">
        <title>Complex archaea that bridge the gap between prokaryotes and eukaryotes.</title>
        <authorList>
            <person name="Spang A."/>
            <person name="Saw J.H."/>
            <person name="Jorgensen S.L."/>
            <person name="Zaremba-Niedzwiedzka K."/>
            <person name="Martijn J."/>
            <person name="Lind A.E."/>
            <person name="van Eijk R."/>
            <person name="Schleper C."/>
            <person name="Guy L."/>
            <person name="Ettema T.J."/>
        </authorList>
    </citation>
    <scope>NUCLEOTIDE SEQUENCE</scope>
</reference>
<dbReference type="EMBL" id="LAZR01009610">
    <property type="protein sequence ID" value="KKM71579.1"/>
    <property type="molecule type" value="Genomic_DNA"/>
</dbReference>
<accession>A0A0F9JP53</accession>
<organism evidence="1">
    <name type="scientific">marine sediment metagenome</name>
    <dbReference type="NCBI Taxonomy" id="412755"/>
    <lineage>
        <taxon>unclassified sequences</taxon>
        <taxon>metagenomes</taxon>
        <taxon>ecological metagenomes</taxon>
    </lineage>
</organism>
<protein>
    <submittedName>
        <fullName evidence="1">Uncharacterized protein</fullName>
    </submittedName>
</protein>
<comment type="caution">
    <text evidence="1">The sequence shown here is derived from an EMBL/GenBank/DDBJ whole genome shotgun (WGS) entry which is preliminary data.</text>
</comment>
<proteinExistence type="predicted"/>